<feature type="non-terminal residue" evidence="1">
    <location>
        <position position="73"/>
    </location>
</feature>
<evidence type="ECO:0000313" key="1">
    <source>
        <dbReference type="EMBL" id="KAF9642415.1"/>
    </source>
</evidence>
<feature type="non-terminal residue" evidence="1">
    <location>
        <position position="1"/>
    </location>
</feature>
<protein>
    <submittedName>
        <fullName evidence="1">Uncharacterized protein</fullName>
    </submittedName>
</protein>
<comment type="caution">
    <text evidence="1">The sequence shown here is derived from an EMBL/GenBank/DDBJ whole genome shotgun (WGS) entry which is preliminary data.</text>
</comment>
<reference evidence="1" key="1">
    <citation type="submission" date="2019-10" db="EMBL/GenBank/DDBJ databases">
        <authorList>
            <consortium name="DOE Joint Genome Institute"/>
            <person name="Kuo A."/>
            <person name="Miyauchi S."/>
            <person name="Kiss E."/>
            <person name="Drula E."/>
            <person name="Kohler A."/>
            <person name="Sanchez-Garcia M."/>
            <person name="Andreopoulos B."/>
            <person name="Barry K.W."/>
            <person name="Bonito G."/>
            <person name="Buee M."/>
            <person name="Carver A."/>
            <person name="Chen C."/>
            <person name="Cichocki N."/>
            <person name="Clum A."/>
            <person name="Culley D."/>
            <person name="Crous P.W."/>
            <person name="Fauchery L."/>
            <person name="Girlanda M."/>
            <person name="Hayes R."/>
            <person name="Keri Z."/>
            <person name="Labutti K."/>
            <person name="Lipzen A."/>
            <person name="Lombard V."/>
            <person name="Magnuson J."/>
            <person name="Maillard F."/>
            <person name="Morin E."/>
            <person name="Murat C."/>
            <person name="Nolan M."/>
            <person name="Ohm R."/>
            <person name="Pangilinan J."/>
            <person name="Pereira M."/>
            <person name="Perotto S."/>
            <person name="Peter M."/>
            <person name="Riley R."/>
            <person name="Sitrit Y."/>
            <person name="Stielow B."/>
            <person name="Szollosi G."/>
            <person name="Zifcakova L."/>
            <person name="Stursova M."/>
            <person name="Spatafora J.W."/>
            <person name="Tedersoo L."/>
            <person name="Vaario L.-M."/>
            <person name="Yamada A."/>
            <person name="Yan M."/>
            <person name="Wang P."/>
            <person name="Xu J."/>
            <person name="Bruns T."/>
            <person name="Baldrian P."/>
            <person name="Vilgalys R."/>
            <person name="Henrissat B."/>
            <person name="Grigoriev I.V."/>
            <person name="Hibbett D."/>
            <person name="Nagy L.G."/>
            <person name="Martin F.M."/>
        </authorList>
    </citation>
    <scope>NUCLEOTIDE SEQUENCE</scope>
    <source>
        <strain evidence="1">P2</strain>
    </source>
</reference>
<sequence>GPALPRRDREHLYARYCRLMLILFKPWQTVDDLRDDGQTWPSAFKAFLETCDHSTKCILNNMQVMHECKDAKD</sequence>
<organism evidence="1 2">
    <name type="scientific">Thelephora ganbajun</name>
    <name type="common">Ganba fungus</name>
    <dbReference type="NCBI Taxonomy" id="370292"/>
    <lineage>
        <taxon>Eukaryota</taxon>
        <taxon>Fungi</taxon>
        <taxon>Dikarya</taxon>
        <taxon>Basidiomycota</taxon>
        <taxon>Agaricomycotina</taxon>
        <taxon>Agaricomycetes</taxon>
        <taxon>Thelephorales</taxon>
        <taxon>Thelephoraceae</taxon>
        <taxon>Thelephora</taxon>
    </lineage>
</organism>
<dbReference type="EMBL" id="MU118491">
    <property type="protein sequence ID" value="KAF9642415.1"/>
    <property type="molecule type" value="Genomic_DNA"/>
</dbReference>
<evidence type="ECO:0000313" key="2">
    <source>
        <dbReference type="Proteomes" id="UP000886501"/>
    </source>
</evidence>
<accession>A0ACB6YY90</accession>
<name>A0ACB6YY90_THEGA</name>
<keyword evidence="2" id="KW-1185">Reference proteome</keyword>
<proteinExistence type="predicted"/>
<dbReference type="Proteomes" id="UP000886501">
    <property type="component" value="Unassembled WGS sequence"/>
</dbReference>
<gene>
    <name evidence="1" type="ORF">BDM02DRAFT_3073987</name>
</gene>
<reference evidence="1" key="2">
    <citation type="journal article" date="2020" name="Nat. Commun.">
        <title>Large-scale genome sequencing of mycorrhizal fungi provides insights into the early evolution of symbiotic traits.</title>
        <authorList>
            <person name="Miyauchi S."/>
            <person name="Kiss E."/>
            <person name="Kuo A."/>
            <person name="Drula E."/>
            <person name="Kohler A."/>
            <person name="Sanchez-Garcia M."/>
            <person name="Morin E."/>
            <person name="Andreopoulos B."/>
            <person name="Barry K.W."/>
            <person name="Bonito G."/>
            <person name="Buee M."/>
            <person name="Carver A."/>
            <person name="Chen C."/>
            <person name="Cichocki N."/>
            <person name="Clum A."/>
            <person name="Culley D."/>
            <person name="Crous P.W."/>
            <person name="Fauchery L."/>
            <person name="Girlanda M."/>
            <person name="Hayes R.D."/>
            <person name="Keri Z."/>
            <person name="LaButti K."/>
            <person name="Lipzen A."/>
            <person name="Lombard V."/>
            <person name="Magnuson J."/>
            <person name="Maillard F."/>
            <person name="Murat C."/>
            <person name="Nolan M."/>
            <person name="Ohm R.A."/>
            <person name="Pangilinan J."/>
            <person name="Pereira M.F."/>
            <person name="Perotto S."/>
            <person name="Peter M."/>
            <person name="Pfister S."/>
            <person name="Riley R."/>
            <person name="Sitrit Y."/>
            <person name="Stielow J.B."/>
            <person name="Szollosi G."/>
            <person name="Zifcakova L."/>
            <person name="Stursova M."/>
            <person name="Spatafora J.W."/>
            <person name="Tedersoo L."/>
            <person name="Vaario L.M."/>
            <person name="Yamada A."/>
            <person name="Yan M."/>
            <person name="Wang P."/>
            <person name="Xu J."/>
            <person name="Bruns T."/>
            <person name="Baldrian P."/>
            <person name="Vilgalys R."/>
            <person name="Dunand C."/>
            <person name="Henrissat B."/>
            <person name="Grigoriev I.V."/>
            <person name="Hibbett D."/>
            <person name="Nagy L.G."/>
            <person name="Martin F.M."/>
        </authorList>
    </citation>
    <scope>NUCLEOTIDE SEQUENCE</scope>
    <source>
        <strain evidence="1">P2</strain>
    </source>
</reference>